<evidence type="ECO:0000256" key="2">
    <source>
        <dbReference type="ARBA" id="ARBA00022692"/>
    </source>
</evidence>
<feature type="transmembrane region" description="Helical" evidence="5">
    <location>
        <begin position="152"/>
        <end position="172"/>
    </location>
</feature>
<feature type="transmembrane region" description="Helical" evidence="5">
    <location>
        <begin position="410"/>
        <end position="430"/>
    </location>
</feature>
<dbReference type="PANTHER" id="PTHR42770:SF8">
    <property type="entry name" value="PUTRESCINE IMPORTER PUUP"/>
    <property type="match status" value="1"/>
</dbReference>
<protein>
    <submittedName>
        <fullName evidence="7">Putrescine importer PuuP</fullName>
    </submittedName>
</protein>
<dbReference type="Pfam" id="PF00324">
    <property type="entry name" value="AA_permease"/>
    <property type="match status" value="1"/>
</dbReference>
<evidence type="ECO:0000313" key="8">
    <source>
        <dbReference type="Proteomes" id="UP000220635"/>
    </source>
</evidence>
<dbReference type="RefSeq" id="WP_098381234.1">
    <property type="nucleotide sequence ID" value="NZ_NTWE01000044.1"/>
</dbReference>
<feature type="transmembrane region" description="Helical" evidence="5">
    <location>
        <begin position="357"/>
        <end position="375"/>
    </location>
</feature>
<feature type="transmembrane region" description="Helical" evidence="5">
    <location>
        <begin position="12"/>
        <end position="36"/>
    </location>
</feature>
<dbReference type="Gene3D" id="1.20.1740.10">
    <property type="entry name" value="Amino acid/polyamine transporter I"/>
    <property type="match status" value="1"/>
</dbReference>
<dbReference type="EMBL" id="NTWE01000044">
    <property type="protein sequence ID" value="PEV97296.1"/>
    <property type="molecule type" value="Genomic_DNA"/>
</dbReference>
<keyword evidence="2 5" id="KW-0812">Transmembrane</keyword>
<evidence type="ECO:0000256" key="3">
    <source>
        <dbReference type="ARBA" id="ARBA00022989"/>
    </source>
</evidence>
<proteinExistence type="predicted"/>
<dbReference type="OrthoDB" id="9762947at2"/>
<comment type="caution">
    <text evidence="7">The sequence shown here is derived from an EMBL/GenBank/DDBJ whole genome shotgun (WGS) entry which is preliminary data.</text>
</comment>
<comment type="subcellular location">
    <subcellularLocation>
        <location evidence="1">Membrane</location>
        <topology evidence="1">Multi-pass membrane protein</topology>
    </subcellularLocation>
</comment>
<feature type="transmembrane region" description="Helical" evidence="5">
    <location>
        <begin position="42"/>
        <end position="62"/>
    </location>
</feature>
<feature type="transmembrane region" description="Helical" evidence="5">
    <location>
        <begin position="272"/>
        <end position="296"/>
    </location>
</feature>
<dbReference type="InterPro" id="IPR050367">
    <property type="entry name" value="APC_superfamily"/>
</dbReference>
<reference evidence="7 8" key="1">
    <citation type="submission" date="2017-09" db="EMBL/GenBank/DDBJ databases">
        <title>Large-scale bioinformatics analysis of Bacillus genomes uncovers conserved roles of natural products in bacterial physiology.</title>
        <authorList>
            <consortium name="Agbiome Team Llc"/>
            <person name="Bleich R.M."/>
            <person name="Grubbs K.J."/>
            <person name="Santa Maria K.C."/>
            <person name="Allen S.E."/>
            <person name="Farag S."/>
            <person name="Shank E.A."/>
            <person name="Bowers A."/>
        </authorList>
    </citation>
    <scope>NUCLEOTIDE SEQUENCE [LARGE SCALE GENOMIC DNA]</scope>
    <source>
        <strain evidence="7 8">AFS010695</strain>
    </source>
</reference>
<sequence length="455" mass="50236">MKDDIQLKRSLTFFPLVLLGLAYMAPLTVFTTFGVVESLSKGVIPTAYILALCAMLFTAYSYGQMTKAYPISGSAYTYTQKSLSPGLGFMVGWVILMDYLFIPMINFLIISLYLSEYLPSIPSSIWIIVMIIIVTVINVVGTKVTITMNMIFLGFQYIVLMVFCALCIHSLLNGTGEGTLFSLKPFMNPDSSIIAAFSGASVLCLSFLGFDALTTFAEETIQPKKTIPKAIFFVICFSGMCYIIVSYLAHLIHPDYLAYKSLDTAAAEIARMIGGNLFNALFLAGMIVTAFTSALASHASVSRILYAMGRDSVLPKSFFAYIHPRFQTPIKNIILVSMFALMALFTDLVTITSFINFGALIAFTFVNISVIAHYFIKGGQRSLKSAILYLLIPLIGACITIKLWSDLDKMSLILGGIWTIIGIVYLLYITKLFRVQPPQMNFDESPKEDGQEVSI</sequence>
<evidence type="ECO:0000256" key="5">
    <source>
        <dbReference type="SAM" id="Phobius"/>
    </source>
</evidence>
<feature type="transmembrane region" description="Helical" evidence="5">
    <location>
        <begin position="230"/>
        <end position="252"/>
    </location>
</feature>
<feature type="domain" description="Amino acid permease/ SLC12A" evidence="6">
    <location>
        <begin position="19"/>
        <end position="379"/>
    </location>
</feature>
<dbReference type="GO" id="GO:0055085">
    <property type="term" value="P:transmembrane transport"/>
    <property type="evidence" value="ECO:0007669"/>
    <property type="project" value="InterPro"/>
</dbReference>
<feature type="transmembrane region" description="Helical" evidence="5">
    <location>
        <begin position="192"/>
        <end position="210"/>
    </location>
</feature>
<keyword evidence="4 5" id="KW-0472">Membrane</keyword>
<evidence type="ECO:0000256" key="4">
    <source>
        <dbReference type="ARBA" id="ARBA00023136"/>
    </source>
</evidence>
<feature type="transmembrane region" description="Helical" evidence="5">
    <location>
        <begin position="333"/>
        <end position="351"/>
    </location>
</feature>
<dbReference type="GO" id="GO:0016020">
    <property type="term" value="C:membrane"/>
    <property type="evidence" value="ECO:0007669"/>
    <property type="project" value="UniProtKB-SubCell"/>
</dbReference>
<dbReference type="PANTHER" id="PTHR42770">
    <property type="entry name" value="AMINO ACID TRANSPORTER-RELATED"/>
    <property type="match status" value="1"/>
</dbReference>
<evidence type="ECO:0000256" key="1">
    <source>
        <dbReference type="ARBA" id="ARBA00004141"/>
    </source>
</evidence>
<keyword evidence="3 5" id="KW-1133">Transmembrane helix</keyword>
<dbReference type="Proteomes" id="UP000220635">
    <property type="component" value="Unassembled WGS sequence"/>
</dbReference>
<organism evidence="7 8">
    <name type="scientific">Bacillus cereus</name>
    <dbReference type="NCBI Taxonomy" id="1396"/>
    <lineage>
        <taxon>Bacteria</taxon>
        <taxon>Bacillati</taxon>
        <taxon>Bacillota</taxon>
        <taxon>Bacilli</taxon>
        <taxon>Bacillales</taxon>
        <taxon>Bacillaceae</taxon>
        <taxon>Bacillus</taxon>
        <taxon>Bacillus cereus group</taxon>
    </lineage>
</organism>
<evidence type="ECO:0000313" key="7">
    <source>
        <dbReference type="EMBL" id="PEV97296.1"/>
    </source>
</evidence>
<evidence type="ECO:0000259" key="6">
    <source>
        <dbReference type="Pfam" id="PF00324"/>
    </source>
</evidence>
<feature type="transmembrane region" description="Helical" evidence="5">
    <location>
        <begin position="120"/>
        <end position="140"/>
    </location>
</feature>
<gene>
    <name evidence="7" type="ORF">CN425_23215</name>
</gene>
<feature type="transmembrane region" description="Helical" evidence="5">
    <location>
        <begin position="387"/>
        <end position="404"/>
    </location>
</feature>
<accession>A0A2A8PPZ3</accession>
<dbReference type="AlphaFoldDB" id="A0A2A8PPZ3"/>
<name>A0A2A8PPZ3_BACCE</name>
<dbReference type="InterPro" id="IPR004841">
    <property type="entry name" value="AA-permease/SLC12A_dom"/>
</dbReference>
<feature type="transmembrane region" description="Helical" evidence="5">
    <location>
        <begin position="83"/>
        <end position="114"/>
    </location>
</feature>
<dbReference type="PIRSF" id="PIRSF006060">
    <property type="entry name" value="AA_transporter"/>
    <property type="match status" value="1"/>
</dbReference>